<dbReference type="AlphaFoldDB" id="U2YHP5"/>
<dbReference type="InterPro" id="IPR014210">
    <property type="entry name" value="Cyt_o_ubiqinol_oxidase_su4"/>
</dbReference>
<gene>
    <name evidence="19" type="primary">cyoD</name>
    <name evidence="19" type="ORF">NT2_01_02150</name>
</gene>
<keyword evidence="9 18" id="KW-1133">Transmembrane helix</keyword>
<feature type="region of interest" description="Disordered" evidence="17">
    <location>
        <begin position="1"/>
        <end position="25"/>
    </location>
</feature>
<dbReference type="InterPro" id="IPR050968">
    <property type="entry name" value="Cytochrome_c_oxidase_bac_sub4"/>
</dbReference>
<evidence type="ECO:0000256" key="8">
    <source>
        <dbReference type="ARBA" id="ARBA00022982"/>
    </source>
</evidence>
<feature type="transmembrane region" description="Helical" evidence="18">
    <location>
        <begin position="97"/>
        <end position="118"/>
    </location>
</feature>
<dbReference type="NCBIfam" id="TIGR02847">
    <property type="entry name" value="CyoD"/>
    <property type="match status" value="1"/>
</dbReference>
<dbReference type="InterPro" id="IPR005171">
    <property type="entry name" value="Cyt_c_oxidase_su4_prok"/>
</dbReference>
<dbReference type="GO" id="GO:0019646">
    <property type="term" value="P:aerobic electron transport chain"/>
    <property type="evidence" value="ECO:0007669"/>
    <property type="project" value="TreeGrafter"/>
</dbReference>
<dbReference type="Pfam" id="PF03626">
    <property type="entry name" value="COX4_pro"/>
    <property type="match status" value="1"/>
</dbReference>
<comment type="function">
    <text evidence="12">Cytochrome bo(3) ubiquinol terminal oxidase is the component of the aerobic respiratory chain of E.coli that predominates when cells are grown at high aeration. Has proton pump activity across the membrane in addition to electron transfer, pumping 2 protons/electron.</text>
</comment>
<name>U2YHP5_9SPHN</name>
<keyword evidence="20" id="KW-1185">Reference proteome</keyword>
<dbReference type="PANTHER" id="PTHR36835">
    <property type="entry name" value="CYTOCHROME BO(3) UBIQUINOL OXIDASE SUBUNIT 4"/>
    <property type="match status" value="1"/>
</dbReference>
<dbReference type="eggNOG" id="COG3125">
    <property type="taxonomic scope" value="Bacteria"/>
</dbReference>
<organism evidence="19 20">
    <name type="scientific">Caenibius tardaugens NBRC 16725</name>
    <dbReference type="NCBI Taxonomy" id="1219035"/>
    <lineage>
        <taxon>Bacteria</taxon>
        <taxon>Pseudomonadati</taxon>
        <taxon>Pseudomonadota</taxon>
        <taxon>Alphaproteobacteria</taxon>
        <taxon>Sphingomonadales</taxon>
        <taxon>Erythrobacteraceae</taxon>
        <taxon>Caenibius</taxon>
    </lineage>
</organism>
<dbReference type="GO" id="GO:0009319">
    <property type="term" value="C:cytochrome o ubiquinol oxidase complex"/>
    <property type="evidence" value="ECO:0007669"/>
    <property type="project" value="TreeGrafter"/>
</dbReference>
<evidence type="ECO:0000256" key="17">
    <source>
        <dbReference type="SAM" id="MobiDB-lite"/>
    </source>
</evidence>
<evidence type="ECO:0000256" key="15">
    <source>
        <dbReference type="ARBA" id="ARBA00031887"/>
    </source>
</evidence>
<evidence type="ECO:0000256" key="10">
    <source>
        <dbReference type="ARBA" id="ARBA00023002"/>
    </source>
</evidence>
<evidence type="ECO:0000313" key="20">
    <source>
        <dbReference type="Proteomes" id="UP000016568"/>
    </source>
</evidence>
<dbReference type="Proteomes" id="UP000016568">
    <property type="component" value="Unassembled WGS sequence"/>
</dbReference>
<dbReference type="GO" id="GO:0009486">
    <property type="term" value="F:cytochrome bo3 ubiquinol oxidase activity"/>
    <property type="evidence" value="ECO:0007669"/>
    <property type="project" value="InterPro"/>
</dbReference>
<dbReference type="EMBL" id="BASZ01000001">
    <property type="protein sequence ID" value="GAD47447.1"/>
    <property type="molecule type" value="Genomic_DNA"/>
</dbReference>
<protein>
    <recommendedName>
        <fullName evidence="4">Cytochrome bo(3) ubiquinol oxidase subunit 4</fullName>
    </recommendedName>
    <alternativeName>
        <fullName evidence="16">Cytochrome o ubiquinol oxidase subunit 4</fullName>
    </alternativeName>
    <alternativeName>
        <fullName evidence="13">Oxidase bo(3) subunit 4</fullName>
    </alternativeName>
    <alternativeName>
        <fullName evidence="14">Ubiquinol oxidase polypeptide IV</fullName>
    </alternativeName>
    <alternativeName>
        <fullName evidence="15">Ubiquinol oxidase subunit 4</fullName>
    </alternativeName>
</protein>
<keyword evidence="7 18" id="KW-0812">Transmembrane</keyword>
<keyword evidence="10" id="KW-0560">Oxidoreductase</keyword>
<comment type="subunit">
    <text evidence="3">Heterooctamer of two A chains, two B chains, two C chains and two D chains.</text>
</comment>
<dbReference type="RefSeq" id="WP_021688354.1">
    <property type="nucleotide sequence ID" value="NZ_BASZ01000001.1"/>
</dbReference>
<feature type="transmembrane region" description="Helical" evidence="18">
    <location>
        <begin position="37"/>
        <end position="56"/>
    </location>
</feature>
<evidence type="ECO:0000256" key="12">
    <source>
        <dbReference type="ARBA" id="ARBA00025694"/>
    </source>
</evidence>
<dbReference type="PANTHER" id="PTHR36835:SF1">
    <property type="entry name" value="CYTOCHROME BO(3) UBIQUINOL OXIDASE SUBUNIT 4"/>
    <property type="match status" value="1"/>
</dbReference>
<evidence type="ECO:0000256" key="16">
    <source>
        <dbReference type="ARBA" id="ARBA00032185"/>
    </source>
</evidence>
<reference evidence="19 20" key="1">
    <citation type="submission" date="2013-09" db="EMBL/GenBank/DDBJ databases">
        <title>Whole genome shotgun sequence of Novosphingobium tardaugens NBRC 16725.</title>
        <authorList>
            <person name="Isaki S."/>
            <person name="Hosoyama A."/>
            <person name="Tsuchikane K."/>
            <person name="Katsumata H."/>
            <person name="Ando Y."/>
            <person name="Yamazaki S."/>
            <person name="Fujita N."/>
        </authorList>
    </citation>
    <scope>NUCLEOTIDE SEQUENCE [LARGE SCALE GENOMIC DNA]</scope>
    <source>
        <strain evidence="19 20">NBRC 16725</strain>
    </source>
</reference>
<proteinExistence type="inferred from homology"/>
<keyword evidence="11 18" id="KW-0472">Membrane</keyword>
<evidence type="ECO:0000256" key="2">
    <source>
        <dbReference type="ARBA" id="ARBA00008079"/>
    </source>
</evidence>
<comment type="caution">
    <text evidence="19">The sequence shown here is derived from an EMBL/GenBank/DDBJ whole genome shotgun (WGS) entry which is preliminary data.</text>
</comment>
<evidence type="ECO:0000256" key="9">
    <source>
        <dbReference type="ARBA" id="ARBA00022989"/>
    </source>
</evidence>
<evidence type="ECO:0000256" key="1">
    <source>
        <dbReference type="ARBA" id="ARBA00004651"/>
    </source>
</evidence>
<dbReference type="GO" id="GO:0015078">
    <property type="term" value="F:proton transmembrane transporter activity"/>
    <property type="evidence" value="ECO:0007669"/>
    <property type="project" value="TreeGrafter"/>
</dbReference>
<evidence type="ECO:0000256" key="7">
    <source>
        <dbReference type="ARBA" id="ARBA00022692"/>
    </source>
</evidence>
<comment type="subcellular location">
    <subcellularLocation>
        <location evidence="1">Cell membrane</location>
        <topology evidence="1">Multi-pass membrane protein</topology>
    </subcellularLocation>
</comment>
<dbReference type="GO" id="GO:0005886">
    <property type="term" value="C:plasma membrane"/>
    <property type="evidence" value="ECO:0007669"/>
    <property type="project" value="UniProtKB-SubCell"/>
</dbReference>
<evidence type="ECO:0000256" key="6">
    <source>
        <dbReference type="ARBA" id="ARBA00022475"/>
    </source>
</evidence>
<keyword evidence="6" id="KW-1003">Cell membrane</keyword>
<dbReference type="KEGG" id="ntd:EGO55_16070"/>
<evidence type="ECO:0000256" key="11">
    <source>
        <dbReference type="ARBA" id="ARBA00023136"/>
    </source>
</evidence>
<keyword evidence="5" id="KW-0813">Transport</keyword>
<dbReference type="GO" id="GO:0015990">
    <property type="term" value="P:electron transport coupled proton transport"/>
    <property type="evidence" value="ECO:0007669"/>
    <property type="project" value="InterPro"/>
</dbReference>
<feature type="compositionally biased region" description="Basic and acidic residues" evidence="17">
    <location>
        <begin position="1"/>
        <end position="10"/>
    </location>
</feature>
<keyword evidence="8" id="KW-0249">Electron transport</keyword>
<evidence type="ECO:0000256" key="4">
    <source>
        <dbReference type="ARBA" id="ARBA00014689"/>
    </source>
</evidence>
<sequence length="135" mass="14695">MSQTPHHTDAPAHTGAHTHAGDHHHDDGIPHASMRDYATGFILSVILTAIPFWLVMTGTLSPGLTAAVIVAFAIVQVIVHMVYFLHMSPKAEGGWTLTTLVFTLIVVVIMLAGSLWVMHHLHTNMMPVHDVSQLP</sequence>
<feature type="transmembrane region" description="Helical" evidence="18">
    <location>
        <begin position="62"/>
        <end position="85"/>
    </location>
</feature>
<evidence type="ECO:0000256" key="14">
    <source>
        <dbReference type="ARBA" id="ARBA00030211"/>
    </source>
</evidence>
<evidence type="ECO:0000256" key="18">
    <source>
        <dbReference type="SAM" id="Phobius"/>
    </source>
</evidence>
<evidence type="ECO:0000256" key="5">
    <source>
        <dbReference type="ARBA" id="ARBA00022448"/>
    </source>
</evidence>
<evidence type="ECO:0000256" key="13">
    <source>
        <dbReference type="ARBA" id="ARBA00030071"/>
    </source>
</evidence>
<dbReference type="OrthoDB" id="2375888at2"/>
<comment type="similarity">
    <text evidence="2">Belongs to the cytochrome c oxidase bacterial subunit 4 family.</text>
</comment>
<accession>U2YHP5</accession>
<evidence type="ECO:0000313" key="19">
    <source>
        <dbReference type="EMBL" id="GAD47447.1"/>
    </source>
</evidence>
<evidence type="ECO:0000256" key="3">
    <source>
        <dbReference type="ARBA" id="ARBA00011700"/>
    </source>
</evidence>